<feature type="non-terminal residue" evidence="1">
    <location>
        <position position="115"/>
    </location>
</feature>
<accession>A0A0H5REP6</accession>
<organism evidence="1">
    <name type="scientific">Spongospora subterranea</name>
    <dbReference type="NCBI Taxonomy" id="70186"/>
    <lineage>
        <taxon>Eukaryota</taxon>
        <taxon>Sar</taxon>
        <taxon>Rhizaria</taxon>
        <taxon>Endomyxa</taxon>
        <taxon>Phytomyxea</taxon>
        <taxon>Plasmodiophorida</taxon>
        <taxon>Plasmodiophoridae</taxon>
        <taxon>Spongospora</taxon>
    </lineage>
</organism>
<reference evidence="1" key="1">
    <citation type="submission" date="2015-04" db="EMBL/GenBank/DDBJ databases">
        <title>The genome sequence of the plant pathogenic Rhizarian Plasmodiophora brassicae reveals insights in its biotrophic life cycle and the origin of chitin synthesis.</title>
        <authorList>
            <person name="Schwelm A."/>
            <person name="Fogelqvist J."/>
            <person name="Knaust A."/>
            <person name="Julke S."/>
            <person name="Lilja T."/>
            <person name="Dhandapani V."/>
            <person name="Bonilla-Rosso G."/>
            <person name="Karlsson M."/>
            <person name="Shevchenko A."/>
            <person name="Choi S.R."/>
            <person name="Kim H.G."/>
            <person name="Park J.Y."/>
            <person name="Lim Y.P."/>
            <person name="Ludwig-Muller J."/>
            <person name="Dixelius C."/>
        </authorList>
    </citation>
    <scope>NUCLEOTIDE SEQUENCE</scope>
    <source>
        <tissue evidence="1">Potato root galls</tissue>
    </source>
</reference>
<name>A0A0H5REP6_9EUKA</name>
<sequence>MISSVRTKLLSRIASLTREWRDNLAEHNEINHNLQWDMMLNLEMTHLCKARAKAAAICSRSGDSGQAAAAYRAPSIAERTCNQKSHLEKFYSTSGKIHSQNAWYNHCWIINDQNP</sequence>
<protein>
    <submittedName>
        <fullName evidence="1">Uncharacterized protein</fullName>
    </submittedName>
</protein>
<dbReference type="AlphaFoldDB" id="A0A0H5REP6"/>
<proteinExistence type="predicted"/>
<dbReference type="EMBL" id="HACM01012061">
    <property type="protein sequence ID" value="CRZ12503.1"/>
    <property type="molecule type" value="Transcribed_RNA"/>
</dbReference>
<evidence type="ECO:0000313" key="1">
    <source>
        <dbReference type="EMBL" id="CRZ12503.1"/>
    </source>
</evidence>